<reference evidence="4 5" key="1">
    <citation type="submission" date="2019-03" db="EMBL/GenBank/DDBJ databases">
        <title>Genomic Encyclopedia of Type Strains, Phase III (KMG-III): the genomes of soil and plant-associated and newly described type strains.</title>
        <authorList>
            <person name="Whitman W."/>
        </authorList>
    </citation>
    <scope>NUCLEOTIDE SEQUENCE [LARGE SCALE GENOMIC DNA]</scope>
    <source>
        <strain evidence="4 5">VKM Ac-2527</strain>
    </source>
</reference>
<dbReference type="Pfam" id="PF18911">
    <property type="entry name" value="PKD_4"/>
    <property type="match status" value="1"/>
</dbReference>
<feature type="domain" description="PKD" evidence="2">
    <location>
        <begin position="389"/>
        <end position="462"/>
    </location>
</feature>
<dbReference type="InterPro" id="IPR003431">
    <property type="entry name" value="B-propeller_Phytase"/>
</dbReference>
<dbReference type="PROSITE" id="PS50093">
    <property type="entry name" value="PKD"/>
    <property type="match status" value="1"/>
</dbReference>
<dbReference type="Gene3D" id="2.60.40.10">
    <property type="entry name" value="Immunoglobulins"/>
    <property type="match status" value="1"/>
</dbReference>
<feature type="domain" description="BPP" evidence="3">
    <location>
        <begin position="32"/>
        <end position="371"/>
    </location>
</feature>
<accession>A0A4R6K4I5</accession>
<dbReference type="InterPro" id="IPR022409">
    <property type="entry name" value="PKD/Chitinase_dom"/>
</dbReference>
<dbReference type="GO" id="GO:0016158">
    <property type="term" value="F:inositol hexakisphosphate 3-phosphatase activity"/>
    <property type="evidence" value="ECO:0007669"/>
    <property type="project" value="InterPro"/>
</dbReference>
<dbReference type="RefSeq" id="WP_133803767.1">
    <property type="nucleotide sequence ID" value="NZ_SNWQ01000018.1"/>
</dbReference>
<sequence length="668" mass="68566">MYTYKPAAGRAATAICLTTLMVAGLSLQLGAPAKAAQPVGDAQATVETEPVAHSGDAADDPAIWVDRADPAHSAVIGNDKGGALEVYDLDGRRLQRITEGFFGNVDVLQGFRTGNGSVDLVVTYRAGVRVYRIDPLTRQLTNITDAPDGSIPGGGEGLCLYQSPEDGAVYAFSNTRGGQVSQFALTDADGDGLVEGARVRSWEVGSEVESCVADNESGDLYLSEENVGIWKYGAEPGDPATPEARTLVDGLVGAGGHLLADVEGLALVGRPDGTGYLLASAQAPYGVDNFYAVYEREGANTFVRTYQIVGGPEVDGCSHTDGIAAVATDLGPSFRSGLFICQDDSNTAPGSSGNQNFKLVPLERVVSLDPAAPVNQPPRAVIGADCNDLTCTTTGAASSDPDGSITQYSWAFGDGGTATGVTAEHTYAEPGTYTVTLTVTDNEGATGQAGRTLSVPVQAGTISFVGAAMSAANYLDHRVSVPSTVRAGDTLLLFFGSNTTSAITAPVGWEELGAVTVSTSTTRAWWRIATNSDVGSAVGVQVDLISKGNFVLAAYRGTSATAPVASFAAAAETVRQLGHTTPRAAVSSPSSWAVSYWTHKDSVSSRLAPPDGVSVRAAGSHSGYGRITALLADSGAPVPEGTYGGLTATATGSSIAATMWTVILAPAE</sequence>
<dbReference type="InterPro" id="IPR000601">
    <property type="entry name" value="PKD_dom"/>
</dbReference>
<keyword evidence="5" id="KW-1185">Reference proteome</keyword>
<evidence type="ECO:0000313" key="5">
    <source>
        <dbReference type="Proteomes" id="UP000295388"/>
    </source>
</evidence>
<evidence type="ECO:0000259" key="2">
    <source>
        <dbReference type="PROSITE" id="PS50093"/>
    </source>
</evidence>
<dbReference type="AlphaFoldDB" id="A0A4R6K4I5"/>
<dbReference type="PROSITE" id="PS51662">
    <property type="entry name" value="BP_PHYTASE"/>
    <property type="match status" value="1"/>
</dbReference>
<gene>
    <name evidence="4" type="ORF">EV643_11884</name>
</gene>
<dbReference type="InterPro" id="IPR035986">
    <property type="entry name" value="PKD_dom_sf"/>
</dbReference>
<dbReference type="Proteomes" id="UP000295388">
    <property type="component" value="Unassembled WGS sequence"/>
</dbReference>
<keyword evidence="1" id="KW-0732">Signal</keyword>
<name>A0A4R6K4I5_9ACTN</name>
<dbReference type="CDD" id="cd00146">
    <property type="entry name" value="PKD"/>
    <property type="match status" value="1"/>
</dbReference>
<dbReference type="SMART" id="SM00089">
    <property type="entry name" value="PKD"/>
    <property type="match status" value="1"/>
</dbReference>
<feature type="chain" id="PRO_5020303332" evidence="1">
    <location>
        <begin position="36"/>
        <end position="668"/>
    </location>
</feature>
<dbReference type="Gene3D" id="2.120.10.30">
    <property type="entry name" value="TolB, C-terminal domain"/>
    <property type="match status" value="1"/>
</dbReference>
<dbReference type="InterPro" id="IPR011042">
    <property type="entry name" value="6-blade_b-propeller_TolB-like"/>
</dbReference>
<dbReference type="OrthoDB" id="8696437at2"/>
<organism evidence="4 5">
    <name type="scientific">Kribbella caucasensis</name>
    <dbReference type="NCBI Taxonomy" id="2512215"/>
    <lineage>
        <taxon>Bacteria</taxon>
        <taxon>Bacillati</taxon>
        <taxon>Actinomycetota</taxon>
        <taxon>Actinomycetes</taxon>
        <taxon>Propionibacteriales</taxon>
        <taxon>Kribbellaceae</taxon>
        <taxon>Kribbella</taxon>
    </lineage>
</organism>
<keyword evidence="4" id="KW-0378">Hydrolase</keyword>
<proteinExistence type="predicted"/>
<dbReference type="InterPro" id="IPR013783">
    <property type="entry name" value="Ig-like_fold"/>
</dbReference>
<evidence type="ECO:0000259" key="3">
    <source>
        <dbReference type="PROSITE" id="PS51662"/>
    </source>
</evidence>
<dbReference type="Pfam" id="PF02333">
    <property type="entry name" value="Phytase"/>
    <property type="match status" value="1"/>
</dbReference>
<feature type="signal peptide" evidence="1">
    <location>
        <begin position="1"/>
        <end position="35"/>
    </location>
</feature>
<comment type="caution">
    <text evidence="4">The sequence shown here is derived from an EMBL/GenBank/DDBJ whole genome shotgun (WGS) entry which is preliminary data.</text>
</comment>
<dbReference type="GO" id="GO:0005975">
    <property type="term" value="P:carbohydrate metabolic process"/>
    <property type="evidence" value="ECO:0007669"/>
    <property type="project" value="UniProtKB-ARBA"/>
</dbReference>
<evidence type="ECO:0000256" key="1">
    <source>
        <dbReference type="SAM" id="SignalP"/>
    </source>
</evidence>
<dbReference type="SUPFAM" id="SSF50956">
    <property type="entry name" value="Thermostable phytase (3-phytase)"/>
    <property type="match status" value="1"/>
</dbReference>
<protein>
    <submittedName>
        <fullName evidence="4">Myo-inositol-hexaphosphate 3-phosphohydrolase</fullName>
    </submittedName>
</protein>
<dbReference type="SUPFAM" id="SSF49299">
    <property type="entry name" value="PKD domain"/>
    <property type="match status" value="1"/>
</dbReference>
<dbReference type="EMBL" id="SNWQ01000018">
    <property type="protein sequence ID" value="TDO43342.1"/>
    <property type="molecule type" value="Genomic_DNA"/>
</dbReference>
<evidence type="ECO:0000313" key="4">
    <source>
        <dbReference type="EMBL" id="TDO43342.1"/>
    </source>
</evidence>